<dbReference type="EMBL" id="CNGE01000760">
    <property type="protein sequence ID" value="CKT30510.1"/>
    <property type="molecule type" value="Genomic_DNA"/>
</dbReference>
<protein>
    <submittedName>
        <fullName evidence="7">Uncharacterized protein</fullName>
    </submittedName>
</protein>
<dbReference type="Proteomes" id="UP000048600">
    <property type="component" value="Unassembled WGS sequence"/>
</dbReference>
<name>A0A0T9EWY0_MYCTX</name>
<reference evidence="7" key="3">
    <citation type="submission" date="2015-03" db="EMBL/GenBank/DDBJ databases">
        <authorList>
            <person name="Murphy D."/>
        </authorList>
    </citation>
    <scope>NUCLEOTIDE SEQUENCE [LARGE SCALE GENOMIC DNA]</scope>
    <source>
        <strain evidence="7">K00500041</strain>
    </source>
</reference>
<dbReference type="Proteomes" id="UP000046947">
    <property type="component" value="Unassembled WGS sequence"/>
</dbReference>
<evidence type="ECO:0000313" key="4">
    <source>
        <dbReference type="EMBL" id="CFS07189.1"/>
    </source>
</evidence>
<feature type="compositionally biased region" description="Polar residues" evidence="1">
    <location>
        <begin position="23"/>
        <end position="35"/>
    </location>
</feature>
<evidence type="ECO:0000313" key="17">
    <source>
        <dbReference type="Proteomes" id="UP000048600"/>
    </source>
</evidence>
<accession>A0A0T9EWY0</accession>
<evidence type="ECO:0000313" key="6">
    <source>
        <dbReference type="EMBL" id="CKT47808.1"/>
    </source>
</evidence>
<evidence type="ECO:0000313" key="9">
    <source>
        <dbReference type="EMBL" id="COX22350.1"/>
    </source>
</evidence>
<dbReference type="EMBL" id="CFOH01000433">
    <property type="protein sequence ID" value="CFE56586.1"/>
    <property type="molecule type" value="Genomic_DNA"/>
</dbReference>
<feature type="region of interest" description="Disordered" evidence="1">
    <location>
        <begin position="13"/>
        <end position="35"/>
    </location>
</feature>
<evidence type="ECO:0000313" key="15">
    <source>
        <dbReference type="Proteomes" id="UP000046947"/>
    </source>
</evidence>
<dbReference type="EMBL" id="CSAE01000582">
    <property type="protein sequence ID" value="COW56951.1"/>
    <property type="molecule type" value="Genomic_DNA"/>
</dbReference>
<evidence type="ECO:0000313" key="19">
    <source>
        <dbReference type="Proteomes" id="UP000050164"/>
    </source>
</evidence>
<evidence type="ECO:0000313" key="8">
    <source>
        <dbReference type="EMBL" id="COW83684.1"/>
    </source>
</evidence>
<dbReference type="EMBL" id="CGCX01002123">
    <property type="protein sequence ID" value="CFS07189.1"/>
    <property type="molecule type" value="Genomic_DNA"/>
</dbReference>
<evidence type="ECO:0000313" key="14">
    <source>
        <dbReference type="Proteomes" id="UP000046680"/>
    </source>
</evidence>
<sequence length="35" mass="3655">MLYDGANELRSGKVRVEARPATSDGSISGCQITTA</sequence>
<organism evidence="7 11">
    <name type="scientific">Mycobacterium tuberculosis</name>
    <dbReference type="NCBI Taxonomy" id="1773"/>
    <lineage>
        <taxon>Bacteria</taxon>
        <taxon>Bacillati</taxon>
        <taxon>Actinomycetota</taxon>
        <taxon>Actinomycetes</taxon>
        <taxon>Mycobacteriales</taxon>
        <taxon>Mycobacteriaceae</taxon>
        <taxon>Mycobacterium</taxon>
        <taxon>Mycobacterium tuberculosis complex</taxon>
    </lineage>
</organism>
<proteinExistence type="predicted"/>
<dbReference type="EMBL" id="CNFT01001630">
    <property type="protein sequence ID" value="CKT47808.1"/>
    <property type="molecule type" value="Genomic_DNA"/>
</dbReference>
<dbReference type="EMBL" id="CSAJ01000890">
    <property type="protein sequence ID" value="COX34064.1"/>
    <property type="molecule type" value="Genomic_DNA"/>
</dbReference>
<dbReference type="EMBL" id="CHKL01000719">
    <property type="protein sequence ID" value="COX22350.1"/>
    <property type="molecule type" value="Genomic_DNA"/>
</dbReference>
<evidence type="ECO:0000313" key="12">
    <source>
        <dbReference type="Proteomes" id="UP000039021"/>
    </source>
</evidence>
<evidence type="ECO:0000313" key="11">
    <source>
        <dbReference type="Proteomes" id="UP000038802"/>
    </source>
</evidence>
<evidence type="ECO:0000313" key="16">
    <source>
        <dbReference type="Proteomes" id="UP000048289"/>
    </source>
</evidence>
<reference evidence="11 12" key="2">
    <citation type="submission" date="2015-03" db="EMBL/GenBank/DDBJ databases">
        <authorList>
            <consortium name="Pathogen Informatics"/>
        </authorList>
    </citation>
    <scope>NUCLEOTIDE SEQUENCE [LARGE SCALE GENOMIC DNA]</scope>
    <source>
        <strain evidence="5 18">Bir 172</strain>
        <strain evidence="6 19">Bir 185</strain>
        <strain evidence="4 14">C09601061</strain>
        <strain evidence="2 16">G09901357</strain>
        <strain evidence="3 15">H09601792</strain>
        <strain evidence="11">K00500041</strain>
        <strain evidence="10 13">M09401471</strain>
        <strain evidence="12">N09902308</strain>
        <strain evidence="9 17">P00601463</strain>
    </source>
</reference>
<gene>
    <name evidence="4" type="ORF">ERS007657_03880</name>
    <name evidence="2" type="ORF">ERS007681_02601</name>
    <name evidence="3" type="ORF">ERS007688_02541</name>
    <name evidence="7" type="ORF">ERS007703_03868</name>
    <name evidence="10" type="ORF">ERS007720_04329</name>
    <name evidence="8" type="ORF">ERS007739_00170</name>
    <name evidence="9" type="ORF">ERS007741_04012</name>
    <name evidence="5" type="ORF">ERS027646_03320</name>
    <name evidence="6" type="ORF">ERS027659_04467</name>
</gene>
<evidence type="ECO:0000313" key="2">
    <source>
        <dbReference type="EMBL" id="CFE40680.1"/>
    </source>
</evidence>
<dbReference type="AlphaFoldDB" id="A0A0T9EWY0"/>
<evidence type="ECO:0000313" key="18">
    <source>
        <dbReference type="Proteomes" id="UP000048948"/>
    </source>
</evidence>
<evidence type="ECO:0000313" key="10">
    <source>
        <dbReference type="EMBL" id="COX34064.1"/>
    </source>
</evidence>
<dbReference type="Proteomes" id="UP000038802">
    <property type="component" value="Unassembled WGS sequence"/>
</dbReference>
<evidence type="ECO:0000313" key="5">
    <source>
        <dbReference type="EMBL" id="CKT30510.1"/>
    </source>
</evidence>
<dbReference type="Proteomes" id="UP000046680">
    <property type="component" value="Unassembled WGS sequence"/>
</dbReference>
<dbReference type="Proteomes" id="UP000044938">
    <property type="component" value="Unassembled WGS sequence"/>
</dbReference>
<dbReference type="Proteomes" id="UP000048948">
    <property type="component" value="Unassembled WGS sequence"/>
</dbReference>
<reference evidence="8" key="1">
    <citation type="submission" date="2015-03" db="EMBL/GenBank/DDBJ databases">
        <authorList>
            <consortium name="Pathogen Informatics"/>
            <person name="Murphy D."/>
        </authorList>
    </citation>
    <scope>NUCLEOTIDE SEQUENCE</scope>
    <source>
        <strain evidence="8">N09902308</strain>
    </source>
</reference>
<evidence type="ECO:0000313" key="13">
    <source>
        <dbReference type="Proteomes" id="UP000044938"/>
    </source>
</evidence>
<evidence type="ECO:0000313" key="3">
    <source>
        <dbReference type="EMBL" id="CFE56586.1"/>
    </source>
</evidence>
<dbReference type="Proteomes" id="UP000050164">
    <property type="component" value="Unassembled WGS sequence"/>
</dbReference>
<dbReference type="Proteomes" id="UP000039021">
    <property type="component" value="Unassembled WGS sequence"/>
</dbReference>
<dbReference type="EMBL" id="CSBK01000041">
    <property type="protein sequence ID" value="COW83684.1"/>
    <property type="molecule type" value="Genomic_DNA"/>
</dbReference>
<evidence type="ECO:0000256" key="1">
    <source>
        <dbReference type="SAM" id="MobiDB-lite"/>
    </source>
</evidence>
<evidence type="ECO:0000313" key="7">
    <source>
        <dbReference type="EMBL" id="COW56951.1"/>
    </source>
</evidence>
<dbReference type="Proteomes" id="UP000048289">
    <property type="component" value="Unassembled WGS sequence"/>
</dbReference>
<dbReference type="EMBL" id="CFOE01000359">
    <property type="protein sequence ID" value="CFE40680.1"/>
    <property type="molecule type" value="Genomic_DNA"/>
</dbReference>